<dbReference type="InterPro" id="IPR036388">
    <property type="entry name" value="WH-like_DNA-bd_sf"/>
</dbReference>
<dbReference type="Proteomes" id="UP000501240">
    <property type="component" value="Chromosome"/>
</dbReference>
<proteinExistence type="predicted"/>
<evidence type="ECO:0000313" key="3">
    <source>
        <dbReference type="Proteomes" id="UP000501240"/>
    </source>
</evidence>
<keyword evidence="3" id="KW-1185">Reference proteome</keyword>
<dbReference type="Gene3D" id="1.10.10.10">
    <property type="entry name" value="Winged helix-like DNA-binding domain superfamily/Winged helix DNA-binding domain"/>
    <property type="match status" value="1"/>
</dbReference>
<dbReference type="AlphaFoldDB" id="A0A7D3ZN56"/>
<dbReference type="InterPro" id="IPR000835">
    <property type="entry name" value="HTH_MarR-typ"/>
</dbReference>
<dbReference type="Pfam" id="PF12802">
    <property type="entry name" value="MarR_2"/>
    <property type="match status" value="1"/>
</dbReference>
<name>A0A7D3ZN56_ACTVE</name>
<protein>
    <submittedName>
        <fullName evidence="2">MarR family transcriptional regulator</fullName>
    </submittedName>
</protein>
<dbReference type="GO" id="GO:0003700">
    <property type="term" value="F:DNA-binding transcription factor activity"/>
    <property type="evidence" value="ECO:0007669"/>
    <property type="project" value="InterPro"/>
</dbReference>
<organism evidence="2 3">
    <name type="scientific">Actinomadura verrucosospora</name>
    <dbReference type="NCBI Taxonomy" id="46165"/>
    <lineage>
        <taxon>Bacteria</taxon>
        <taxon>Bacillati</taxon>
        <taxon>Actinomycetota</taxon>
        <taxon>Actinomycetes</taxon>
        <taxon>Streptosporangiales</taxon>
        <taxon>Thermomonosporaceae</taxon>
        <taxon>Actinomadura</taxon>
    </lineage>
</organism>
<feature type="domain" description="HTH marR-type" evidence="1">
    <location>
        <begin position="1"/>
        <end position="147"/>
    </location>
</feature>
<dbReference type="InterPro" id="IPR036390">
    <property type="entry name" value="WH_DNA-bd_sf"/>
</dbReference>
<gene>
    <name evidence="2" type="ORF">ACTIVE_6208</name>
</gene>
<dbReference type="PANTHER" id="PTHR33164:SF99">
    <property type="entry name" value="MARR FAMILY REGULATORY PROTEIN"/>
    <property type="match status" value="1"/>
</dbReference>
<dbReference type="SMART" id="SM00347">
    <property type="entry name" value="HTH_MARR"/>
    <property type="match status" value="1"/>
</dbReference>
<dbReference type="GO" id="GO:0006950">
    <property type="term" value="P:response to stress"/>
    <property type="evidence" value="ECO:0007669"/>
    <property type="project" value="TreeGrafter"/>
</dbReference>
<dbReference type="EMBL" id="CP053892">
    <property type="protein sequence ID" value="QKG24561.1"/>
    <property type="molecule type" value="Genomic_DNA"/>
</dbReference>
<dbReference type="PANTHER" id="PTHR33164">
    <property type="entry name" value="TRANSCRIPTIONAL REGULATOR, MARR FAMILY"/>
    <property type="match status" value="1"/>
</dbReference>
<accession>A0A7D3ZN56</accession>
<reference evidence="2 3" key="1">
    <citation type="submission" date="2020-05" db="EMBL/GenBank/DDBJ databases">
        <title>Actinomadura verrucosospora NRRL-B18236 (PFL_A860) Genome sequencing and assembly.</title>
        <authorList>
            <person name="Samborskyy M."/>
        </authorList>
    </citation>
    <scope>NUCLEOTIDE SEQUENCE [LARGE SCALE GENOMIC DNA]</scope>
    <source>
        <strain evidence="2 3">NRRL:B18236</strain>
    </source>
</reference>
<dbReference type="PRINTS" id="PR00598">
    <property type="entry name" value="HTHMARR"/>
</dbReference>
<dbReference type="InterPro" id="IPR039422">
    <property type="entry name" value="MarR/SlyA-like"/>
</dbReference>
<evidence type="ECO:0000259" key="1">
    <source>
        <dbReference type="PROSITE" id="PS50995"/>
    </source>
</evidence>
<evidence type="ECO:0000313" key="2">
    <source>
        <dbReference type="EMBL" id="QKG24561.1"/>
    </source>
</evidence>
<dbReference type="RefSeq" id="WP_216858022.1">
    <property type="nucleotide sequence ID" value="NZ_CP053892.1"/>
</dbReference>
<dbReference type="PROSITE" id="PS50995">
    <property type="entry name" value="HTH_MARR_2"/>
    <property type="match status" value="1"/>
</dbReference>
<dbReference type="SUPFAM" id="SSF46785">
    <property type="entry name" value="Winged helix' DNA-binding domain"/>
    <property type="match status" value="1"/>
</dbReference>
<sequence length="150" mass="16924">MSTTRWLDEHEQRAWRGYLAMSTRLAARMNRDLQAGSGLSLPDYDVLVQLTDRPGGRARAGELAESLQWERSRLSHHITRMRKRGLVSREEVEGDARGAYIVLTEEGRRAIGEAAPAHAAGIRDVFFDHCTREQVETLNAIADTVLARLR</sequence>